<evidence type="ECO:0000313" key="8">
    <source>
        <dbReference type="Proteomes" id="UP000515489"/>
    </source>
</evidence>
<reference evidence="7 8" key="1">
    <citation type="submission" date="2020-08" db="EMBL/GenBank/DDBJ databases">
        <title>Hymenobacter sp. S2-20-2 genome sequencing.</title>
        <authorList>
            <person name="Jin L."/>
        </authorList>
    </citation>
    <scope>NUCLEOTIDE SEQUENCE [LARGE SCALE GENOMIC DNA]</scope>
    <source>
        <strain evidence="7 8">S2-20-2</strain>
    </source>
</reference>
<dbReference type="NCBIfam" id="TIGR00374">
    <property type="entry name" value="flippase-like domain"/>
    <property type="match status" value="1"/>
</dbReference>
<evidence type="ECO:0000256" key="2">
    <source>
        <dbReference type="ARBA" id="ARBA00022475"/>
    </source>
</evidence>
<dbReference type="AlphaFoldDB" id="A0A7G7W7A3"/>
<accession>A0A7G7W7A3</accession>
<evidence type="ECO:0000256" key="1">
    <source>
        <dbReference type="ARBA" id="ARBA00004651"/>
    </source>
</evidence>
<gene>
    <name evidence="7" type="ORF">H4317_19260</name>
</gene>
<dbReference type="PANTHER" id="PTHR39087:SF2">
    <property type="entry name" value="UPF0104 MEMBRANE PROTEIN MJ1595"/>
    <property type="match status" value="1"/>
</dbReference>
<evidence type="ECO:0000256" key="5">
    <source>
        <dbReference type="ARBA" id="ARBA00023136"/>
    </source>
</evidence>
<feature type="transmembrane region" description="Helical" evidence="6">
    <location>
        <begin position="211"/>
        <end position="231"/>
    </location>
</feature>
<evidence type="ECO:0000256" key="6">
    <source>
        <dbReference type="SAM" id="Phobius"/>
    </source>
</evidence>
<dbReference type="KEGG" id="hsk:H4317_19260"/>
<dbReference type="Pfam" id="PF03706">
    <property type="entry name" value="LPG_synthase_TM"/>
    <property type="match status" value="1"/>
</dbReference>
<feature type="transmembrane region" description="Helical" evidence="6">
    <location>
        <begin position="180"/>
        <end position="199"/>
    </location>
</feature>
<feature type="transmembrane region" description="Helical" evidence="6">
    <location>
        <begin position="139"/>
        <end position="160"/>
    </location>
</feature>
<dbReference type="Proteomes" id="UP000515489">
    <property type="component" value="Chromosome"/>
</dbReference>
<dbReference type="EMBL" id="CP060202">
    <property type="protein sequence ID" value="QNH62246.1"/>
    <property type="molecule type" value="Genomic_DNA"/>
</dbReference>
<feature type="transmembrane region" description="Helical" evidence="6">
    <location>
        <begin position="271"/>
        <end position="296"/>
    </location>
</feature>
<evidence type="ECO:0000256" key="3">
    <source>
        <dbReference type="ARBA" id="ARBA00022692"/>
    </source>
</evidence>
<feature type="transmembrane region" description="Helical" evidence="6">
    <location>
        <begin position="12"/>
        <end position="33"/>
    </location>
</feature>
<sequence>MHQTDISFVKQLLNILKYALLLSVSGLLMWYAVRGQDLSRIAETVRTANYMWLLLTMVLSVLGYFSRAYRWKMQLDPIVKGPKPAFWDVYHAMMAGNLANMVLPGRVGEVVRCSLLQRTSKVPLQIALGTVITERIIDVLVLLGLLGTVLLLDFKTFWGFADTYLLQGKADALARNSNTLIAAAVVALLALLISGYLLWRNLERLRKISVFDRMLGFVKGLLAGVFSIVKLENKGSFLFHTFFTWLVYFLMDYLAFFAFPETYNLGARAALAVLTFGAFGMAAPVQGGIGVFHLLVQSTLLVYGISKEGGIAYALVVHGAQTLLVVLMGGISFIISMGKSGRLGRKASLLSAVPTEIPADVDQR</sequence>
<name>A0A7G7W7A3_9BACT</name>
<keyword evidence="3 6" id="KW-0812">Transmembrane</keyword>
<proteinExistence type="predicted"/>
<feature type="transmembrane region" description="Helical" evidence="6">
    <location>
        <begin position="311"/>
        <end position="335"/>
    </location>
</feature>
<keyword evidence="2" id="KW-1003">Cell membrane</keyword>
<dbReference type="GO" id="GO:0005886">
    <property type="term" value="C:plasma membrane"/>
    <property type="evidence" value="ECO:0007669"/>
    <property type="project" value="UniProtKB-SubCell"/>
</dbReference>
<dbReference type="RefSeq" id="WP_185888160.1">
    <property type="nucleotide sequence ID" value="NZ_CP060202.1"/>
</dbReference>
<keyword evidence="8" id="KW-1185">Reference proteome</keyword>
<protein>
    <submittedName>
        <fullName evidence="7">Flippase-like domain-containing protein</fullName>
    </submittedName>
</protein>
<keyword evidence="4 6" id="KW-1133">Transmembrane helix</keyword>
<feature type="transmembrane region" description="Helical" evidence="6">
    <location>
        <begin position="48"/>
        <end position="65"/>
    </location>
</feature>
<comment type="subcellular location">
    <subcellularLocation>
        <location evidence="1">Cell membrane</location>
        <topology evidence="1">Multi-pass membrane protein</topology>
    </subcellularLocation>
</comment>
<dbReference type="InterPro" id="IPR022791">
    <property type="entry name" value="L-PG_synthase/AglD"/>
</dbReference>
<organism evidence="7 8">
    <name type="scientific">Hymenobacter sediminicola</name>
    <dbReference type="NCBI Taxonomy" id="2761579"/>
    <lineage>
        <taxon>Bacteria</taxon>
        <taxon>Pseudomonadati</taxon>
        <taxon>Bacteroidota</taxon>
        <taxon>Cytophagia</taxon>
        <taxon>Cytophagales</taxon>
        <taxon>Hymenobacteraceae</taxon>
        <taxon>Hymenobacter</taxon>
    </lineage>
</organism>
<evidence type="ECO:0000256" key="4">
    <source>
        <dbReference type="ARBA" id="ARBA00022989"/>
    </source>
</evidence>
<feature type="transmembrane region" description="Helical" evidence="6">
    <location>
        <begin position="237"/>
        <end position="259"/>
    </location>
</feature>
<dbReference type="PANTHER" id="PTHR39087">
    <property type="entry name" value="UPF0104 MEMBRANE PROTEIN MJ1595"/>
    <property type="match status" value="1"/>
</dbReference>
<evidence type="ECO:0000313" key="7">
    <source>
        <dbReference type="EMBL" id="QNH62246.1"/>
    </source>
</evidence>
<keyword evidence="5 6" id="KW-0472">Membrane</keyword>